<evidence type="ECO:0000313" key="3">
    <source>
        <dbReference type="Proteomes" id="UP000475862"/>
    </source>
</evidence>
<accession>A0A6G0TQC3</accession>
<feature type="non-terminal residue" evidence="2">
    <location>
        <position position="223"/>
    </location>
</feature>
<organism evidence="2 3">
    <name type="scientific">Aphis glycines</name>
    <name type="common">Soybean aphid</name>
    <dbReference type="NCBI Taxonomy" id="307491"/>
    <lineage>
        <taxon>Eukaryota</taxon>
        <taxon>Metazoa</taxon>
        <taxon>Ecdysozoa</taxon>
        <taxon>Arthropoda</taxon>
        <taxon>Hexapoda</taxon>
        <taxon>Insecta</taxon>
        <taxon>Pterygota</taxon>
        <taxon>Neoptera</taxon>
        <taxon>Paraneoptera</taxon>
        <taxon>Hemiptera</taxon>
        <taxon>Sternorrhyncha</taxon>
        <taxon>Aphidomorpha</taxon>
        <taxon>Aphidoidea</taxon>
        <taxon>Aphididae</taxon>
        <taxon>Aphidini</taxon>
        <taxon>Aphis</taxon>
        <taxon>Aphis</taxon>
    </lineage>
</organism>
<comment type="caution">
    <text evidence="2">The sequence shown here is derived from an EMBL/GenBank/DDBJ whole genome shotgun (WGS) entry which is preliminary data.</text>
</comment>
<feature type="region of interest" description="Disordered" evidence="1">
    <location>
        <begin position="197"/>
        <end position="223"/>
    </location>
</feature>
<feature type="compositionally biased region" description="Basic and acidic residues" evidence="1">
    <location>
        <begin position="206"/>
        <end position="223"/>
    </location>
</feature>
<dbReference type="AlphaFoldDB" id="A0A6G0TQC3"/>
<gene>
    <name evidence="2" type="ORF">AGLY_007801</name>
</gene>
<dbReference type="Proteomes" id="UP000475862">
    <property type="component" value="Unassembled WGS sequence"/>
</dbReference>
<evidence type="ECO:0000256" key="1">
    <source>
        <dbReference type="SAM" id="MobiDB-lite"/>
    </source>
</evidence>
<sequence>MDKYHLDPSSEQQLRQLKQCLKWLQNNQVSRLDYHSHLLVEPLRALILKQHTNYKLYLIFLSKVQYSIHFSITYLKISRYICSSFPVKPEAIATSFVGPKNDPIKTYHIILSLTLLTLASSSMPTQHNTPIISIAINPVSINIKLESIACILNVCNSDFNDKQNPIVFNATKMVLANANRIPIDAPNSDNQNRIKYASLSNNPGHPQEKHNTPYTERGLHEKV</sequence>
<keyword evidence="3" id="KW-1185">Reference proteome</keyword>
<protein>
    <submittedName>
        <fullName evidence="2">Uncharacterized protein</fullName>
    </submittedName>
</protein>
<name>A0A6G0TQC3_APHGL</name>
<proteinExistence type="predicted"/>
<evidence type="ECO:0000313" key="2">
    <source>
        <dbReference type="EMBL" id="KAE9535900.1"/>
    </source>
</evidence>
<dbReference type="EMBL" id="VYZN01000025">
    <property type="protein sequence ID" value="KAE9535900.1"/>
    <property type="molecule type" value="Genomic_DNA"/>
</dbReference>
<reference evidence="2 3" key="1">
    <citation type="submission" date="2019-08" db="EMBL/GenBank/DDBJ databases">
        <title>The genome of the soybean aphid Biotype 1, its phylome, world population structure and adaptation to the North American continent.</title>
        <authorList>
            <person name="Giordano R."/>
            <person name="Donthu R.K."/>
            <person name="Hernandez A.G."/>
            <person name="Wright C.L."/>
            <person name="Zimin A.V."/>
        </authorList>
    </citation>
    <scope>NUCLEOTIDE SEQUENCE [LARGE SCALE GENOMIC DNA]</scope>
    <source>
        <tissue evidence="2">Whole aphids</tissue>
    </source>
</reference>